<accession>A0A6G9CNM4</accession>
<proteinExistence type="predicted"/>
<dbReference type="AlphaFoldDB" id="A0A6G9CNM4"/>
<organism evidence="1 2">
    <name type="scientific">Rhodococcus erythropolis</name>
    <name type="common">Arthrobacter picolinophilus</name>
    <dbReference type="NCBI Taxonomy" id="1833"/>
    <lineage>
        <taxon>Bacteria</taxon>
        <taxon>Bacillati</taxon>
        <taxon>Actinomycetota</taxon>
        <taxon>Actinomycetes</taxon>
        <taxon>Mycobacteriales</taxon>
        <taxon>Nocardiaceae</taxon>
        <taxon>Rhodococcus</taxon>
        <taxon>Rhodococcus erythropolis group</taxon>
    </lineage>
</organism>
<protein>
    <submittedName>
        <fullName evidence="1">Uncharacterized protein</fullName>
    </submittedName>
</protein>
<sequence length="55" mass="6057">MITLPFLVCYQGICPDIAEGCFQRQMKISVPHIVTTFVFAEIGTGVGTKVIEVRV</sequence>
<evidence type="ECO:0000313" key="2">
    <source>
        <dbReference type="Proteomes" id="UP000502345"/>
    </source>
</evidence>
<name>A0A6G9CNM4_RHOER</name>
<gene>
    <name evidence="1" type="ORF">G9444_1254</name>
</gene>
<dbReference type="EMBL" id="CP050124">
    <property type="protein sequence ID" value="QIP38498.1"/>
    <property type="molecule type" value="Genomic_DNA"/>
</dbReference>
<reference evidence="1 2" key="1">
    <citation type="submission" date="2020-03" db="EMBL/GenBank/DDBJ databases">
        <title>Screen low temperature-resistant strains for efficient degradation of petroleum hydrocarbons under the low temperature.</title>
        <authorList>
            <person name="Wang Y."/>
            <person name="Chen J."/>
        </authorList>
    </citation>
    <scope>NUCLEOTIDE SEQUENCE [LARGE SCALE GENOMIC DNA]</scope>
    <source>
        <strain evidence="1 2">KB1</strain>
    </source>
</reference>
<dbReference type="Proteomes" id="UP000502345">
    <property type="component" value="Chromosome"/>
</dbReference>
<evidence type="ECO:0000313" key="1">
    <source>
        <dbReference type="EMBL" id="QIP38498.1"/>
    </source>
</evidence>